<evidence type="ECO:0000256" key="1">
    <source>
        <dbReference type="SAM" id="MobiDB-lite"/>
    </source>
</evidence>
<gene>
    <name evidence="2" type="ORF">ACHAWU_006172</name>
</gene>
<dbReference type="AlphaFoldDB" id="A0ABD3MIL1"/>
<dbReference type="EMBL" id="JALLBG020000187">
    <property type="protein sequence ID" value="KAL3760380.1"/>
    <property type="molecule type" value="Genomic_DNA"/>
</dbReference>
<organism evidence="2 3">
    <name type="scientific">Discostella pseudostelligera</name>
    <dbReference type="NCBI Taxonomy" id="259834"/>
    <lineage>
        <taxon>Eukaryota</taxon>
        <taxon>Sar</taxon>
        <taxon>Stramenopiles</taxon>
        <taxon>Ochrophyta</taxon>
        <taxon>Bacillariophyta</taxon>
        <taxon>Coscinodiscophyceae</taxon>
        <taxon>Thalassiosirophycidae</taxon>
        <taxon>Stephanodiscales</taxon>
        <taxon>Stephanodiscaceae</taxon>
        <taxon>Discostella</taxon>
    </lineage>
</organism>
<keyword evidence="3" id="KW-1185">Reference proteome</keyword>
<feature type="region of interest" description="Disordered" evidence="1">
    <location>
        <begin position="148"/>
        <end position="188"/>
    </location>
</feature>
<reference evidence="2 3" key="1">
    <citation type="submission" date="2024-10" db="EMBL/GenBank/DDBJ databases">
        <title>Updated reference genomes for cyclostephanoid diatoms.</title>
        <authorList>
            <person name="Roberts W.R."/>
            <person name="Alverson A.J."/>
        </authorList>
    </citation>
    <scope>NUCLEOTIDE SEQUENCE [LARGE SCALE GENOMIC DNA]</scope>
    <source>
        <strain evidence="2 3">AJA232-27</strain>
    </source>
</reference>
<accession>A0ABD3MIL1</accession>
<feature type="compositionally biased region" description="Low complexity" evidence="1">
    <location>
        <begin position="172"/>
        <end position="188"/>
    </location>
</feature>
<comment type="caution">
    <text evidence="2">The sequence shown here is derived from an EMBL/GenBank/DDBJ whole genome shotgun (WGS) entry which is preliminary data.</text>
</comment>
<evidence type="ECO:0000313" key="3">
    <source>
        <dbReference type="Proteomes" id="UP001530293"/>
    </source>
</evidence>
<dbReference type="Proteomes" id="UP001530293">
    <property type="component" value="Unassembled WGS sequence"/>
</dbReference>
<name>A0ABD3MIL1_9STRA</name>
<evidence type="ECO:0000313" key="2">
    <source>
        <dbReference type="EMBL" id="KAL3760380.1"/>
    </source>
</evidence>
<sequence length="188" mass="19472">MGCCSSAIATPSYPGNKRIVQPSYQPPDSAFTKVDEYTSVANVHFVTCPGGNALKLVGKDNKGPSTSGSDNGRYISVTLPPNVHAGDVIHVHAPDGRLNAVVVPEGMGPGSTFTVEFAPEPTSTAVPLTEEDLAPGVYVPTVVAEMEPMDYNNNDNGGVGGSREGGERYDETTTTATPTPVAVAHPTS</sequence>
<proteinExistence type="predicted"/>
<protein>
    <submittedName>
        <fullName evidence="2">Uncharacterized protein</fullName>
    </submittedName>
</protein>